<dbReference type="Gene3D" id="3.30.750.24">
    <property type="entry name" value="STAS domain"/>
    <property type="match status" value="1"/>
</dbReference>
<dbReference type="CDD" id="cd07042">
    <property type="entry name" value="STAS_SulP_like_sulfate_transporter"/>
    <property type="match status" value="1"/>
</dbReference>
<dbReference type="GO" id="GO:0016020">
    <property type="term" value="C:membrane"/>
    <property type="evidence" value="ECO:0007669"/>
    <property type="project" value="InterPro"/>
</dbReference>
<dbReference type="EMBL" id="JAXQNO010000021">
    <property type="protein sequence ID" value="KAK4768835.1"/>
    <property type="molecule type" value="Genomic_DNA"/>
</dbReference>
<name>A0AAN7KSA6_TRANT</name>
<accession>A0AAN7KSA6</accession>
<comment type="caution">
    <text evidence="4">The sequence shown here is derived from an EMBL/GenBank/DDBJ whole genome shotgun (WGS) entry which is preliminary data.</text>
</comment>
<dbReference type="InterPro" id="IPR036513">
    <property type="entry name" value="STAS_dom_sf"/>
</dbReference>
<keyword evidence="5" id="KW-1185">Reference proteome</keyword>
<organism evidence="4 5">
    <name type="scientific">Trapa natans</name>
    <name type="common">Water chestnut</name>
    <dbReference type="NCBI Taxonomy" id="22666"/>
    <lineage>
        <taxon>Eukaryota</taxon>
        <taxon>Viridiplantae</taxon>
        <taxon>Streptophyta</taxon>
        <taxon>Embryophyta</taxon>
        <taxon>Tracheophyta</taxon>
        <taxon>Spermatophyta</taxon>
        <taxon>Magnoliopsida</taxon>
        <taxon>eudicotyledons</taxon>
        <taxon>Gunneridae</taxon>
        <taxon>Pentapetalae</taxon>
        <taxon>rosids</taxon>
        <taxon>malvids</taxon>
        <taxon>Myrtales</taxon>
        <taxon>Lythraceae</taxon>
        <taxon>Trapa</taxon>
    </lineage>
</organism>
<dbReference type="GO" id="GO:0015293">
    <property type="term" value="F:symporter activity"/>
    <property type="evidence" value="ECO:0007669"/>
    <property type="project" value="UniProtKB-KW"/>
</dbReference>
<evidence type="ECO:0000259" key="3">
    <source>
        <dbReference type="PROSITE" id="PS50801"/>
    </source>
</evidence>
<evidence type="ECO:0000256" key="1">
    <source>
        <dbReference type="ARBA" id="ARBA00022847"/>
    </source>
</evidence>
<keyword evidence="1" id="KW-0769">Symport</keyword>
<dbReference type="PROSITE" id="PS50801">
    <property type="entry name" value="STAS"/>
    <property type="match status" value="1"/>
</dbReference>
<evidence type="ECO:0000313" key="5">
    <source>
        <dbReference type="Proteomes" id="UP001346149"/>
    </source>
</evidence>
<dbReference type="Pfam" id="PF01740">
    <property type="entry name" value="STAS"/>
    <property type="match status" value="1"/>
</dbReference>
<gene>
    <name evidence="4" type="ORF">SAY86_026985</name>
</gene>
<reference evidence="4 5" key="1">
    <citation type="journal article" date="2023" name="Hortic Res">
        <title>Pangenome of water caltrop reveals structural variations and asymmetric subgenome divergence after allopolyploidization.</title>
        <authorList>
            <person name="Zhang X."/>
            <person name="Chen Y."/>
            <person name="Wang L."/>
            <person name="Yuan Y."/>
            <person name="Fang M."/>
            <person name="Shi L."/>
            <person name="Lu R."/>
            <person name="Comes H.P."/>
            <person name="Ma Y."/>
            <person name="Chen Y."/>
            <person name="Huang G."/>
            <person name="Zhou Y."/>
            <person name="Zheng Z."/>
            <person name="Qiu Y."/>
        </authorList>
    </citation>
    <scope>NUCLEOTIDE SEQUENCE [LARGE SCALE GENOMIC DNA]</scope>
    <source>
        <strain evidence="4">F231</strain>
    </source>
</reference>
<keyword evidence="2" id="KW-0764">Sulfate transport</keyword>
<dbReference type="Proteomes" id="UP001346149">
    <property type="component" value="Unassembled WGS sequence"/>
</dbReference>
<evidence type="ECO:0000256" key="2">
    <source>
        <dbReference type="ARBA" id="ARBA00023032"/>
    </source>
</evidence>
<dbReference type="InterPro" id="IPR002645">
    <property type="entry name" value="STAS_dom"/>
</dbReference>
<proteinExistence type="predicted"/>
<feature type="domain" description="STAS" evidence="3">
    <location>
        <begin position="178"/>
        <end position="283"/>
    </location>
</feature>
<sequence>MGSLQLQTILEDSSATARDAGTASLQQQRMEWMLNCQEPPSLLEEHLRSIRRTIFMNNRSYKKRKFTPDGYVPNPFMGEELQGLGIQERPDGWLNACQPLHPSGYNGLVYWYCRVLDMLIWQNWIHGLVYTPVWFLLFHSNGTRQQLPGGHVFLDIHQYPMAMEAPGIMVIRVDSALICFANANFIRDRILGLVNEEAGEENINGSRKNIQAVILDLSNVTNADTSGIHALEELHIKLMSSNIEVAFVNPRWRVMHMLKLLNSIEKIGKDRFFLSIGEAVDACSSMNPAEVANAMDNEYTIIYCSWPREKTEFTTCLEFLRFVAKFKYH</sequence>
<dbReference type="InterPro" id="IPR001902">
    <property type="entry name" value="SLC26A/SulP_fam"/>
</dbReference>
<evidence type="ECO:0000313" key="4">
    <source>
        <dbReference type="EMBL" id="KAK4768835.1"/>
    </source>
</evidence>
<keyword evidence="1" id="KW-0813">Transport</keyword>
<dbReference type="PANTHER" id="PTHR11814">
    <property type="entry name" value="SULFATE TRANSPORTER"/>
    <property type="match status" value="1"/>
</dbReference>
<dbReference type="SUPFAM" id="SSF52091">
    <property type="entry name" value="SpoIIaa-like"/>
    <property type="match status" value="1"/>
</dbReference>
<protein>
    <recommendedName>
        <fullName evidence="3">STAS domain-containing protein</fullName>
    </recommendedName>
</protein>
<dbReference type="AlphaFoldDB" id="A0AAN7KSA6"/>